<proteinExistence type="predicted"/>
<dbReference type="RefSeq" id="XP_041166832.1">
    <property type="nucleotide sequence ID" value="XM_041305553.1"/>
</dbReference>
<dbReference type="OrthoDB" id="2576233at2759"/>
<evidence type="ECO:0000313" key="2">
    <source>
        <dbReference type="Proteomes" id="UP000719766"/>
    </source>
</evidence>
<name>A0A9P7J7A6_9AGAM</name>
<dbReference type="GeneID" id="64599317"/>
<evidence type="ECO:0000313" key="1">
    <source>
        <dbReference type="EMBL" id="KAG1806361.1"/>
    </source>
</evidence>
<accession>A0A9P7J7A6</accession>
<dbReference type="InterPro" id="IPR041078">
    <property type="entry name" value="Plavaka"/>
</dbReference>
<sequence>MLANLYHACVGRVLAPLTAAGINGINMRSGDGIMHQGHPLFACFAGDYPEQVLATGVKTTQCPKCDVPSDELGLATGVANWQPRDLGAVLDALCALDQGGLAFVRACADAGIKPIVHPFWEGLPFVNIFESITPDILHQLYQGLVKHLLAWLSDACGSTEIDARCRRLPPNHHIRLFTKGITTLSRYPCHSSETLVLLDEALNLFHDNKDIFIDLGIRNSFNLPKLHFTAHYAHMIRMYGTTDNYNTEYTECLHIDLAKDAYRSTNHKNEFGQMTTWLERREKISHHEKYIQWRLVENTAHPHHQPRPPEMTFHRTQTMTKHPTIKAVTLDKVANEYGAMHFNECLAHYVAKATLPVNTTVTARQLEDRAADIHIPFQRLPVFHKVKWLLDNVRGDGDPPVTVDSVHARPGCSGKFTSDSVAPQFDTVFVNDGTGRSLGIKVRIIFSIPPKAIPKIFPSTFQPPKHLTYVEWFSTFRVPDRDHGLHKVSHVIKNGE</sequence>
<comment type="caution">
    <text evidence="1">The sequence shown here is derived from an EMBL/GenBank/DDBJ whole genome shotgun (WGS) entry which is preliminary data.</text>
</comment>
<dbReference type="AlphaFoldDB" id="A0A9P7J7A6"/>
<protein>
    <submittedName>
        <fullName evidence="1">Uncharacterized protein</fullName>
    </submittedName>
</protein>
<dbReference type="Pfam" id="PF18759">
    <property type="entry name" value="Plavaka"/>
    <property type="match status" value="1"/>
</dbReference>
<gene>
    <name evidence="1" type="ORF">HD556DRAFT_1436334</name>
</gene>
<keyword evidence="2" id="KW-1185">Reference proteome</keyword>
<reference evidence="1" key="1">
    <citation type="journal article" date="2020" name="New Phytol.">
        <title>Comparative genomics reveals dynamic genome evolution in host specialist ectomycorrhizal fungi.</title>
        <authorList>
            <person name="Lofgren L.A."/>
            <person name="Nguyen N.H."/>
            <person name="Vilgalys R."/>
            <person name="Ruytinx J."/>
            <person name="Liao H.L."/>
            <person name="Branco S."/>
            <person name="Kuo A."/>
            <person name="LaButti K."/>
            <person name="Lipzen A."/>
            <person name="Andreopoulos W."/>
            <person name="Pangilinan J."/>
            <person name="Riley R."/>
            <person name="Hundley H."/>
            <person name="Na H."/>
            <person name="Barry K."/>
            <person name="Grigoriev I.V."/>
            <person name="Stajich J.E."/>
            <person name="Kennedy P.G."/>
        </authorList>
    </citation>
    <scope>NUCLEOTIDE SEQUENCE</scope>
    <source>
        <strain evidence="1">S12</strain>
    </source>
</reference>
<organism evidence="1 2">
    <name type="scientific">Suillus plorans</name>
    <dbReference type="NCBI Taxonomy" id="116603"/>
    <lineage>
        <taxon>Eukaryota</taxon>
        <taxon>Fungi</taxon>
        <taxon>Dikarya</taxon>
        <taxon>Basidiomycota</taxon>
        <taxon>Agaricomycotina</taxon>
        <taxon>Agaricomycetes</taxon>
        <taxon>Agaricomycetidae</taxon>
        <taxon>Boletales</taxon>
        <taxon>Suillineae</taxon>
        <taxon>Suillaceae</taxon>
        <taxon>Suillus</taxon>
    </lineage>
</organism>
<dbReference type="Proteomes" id="UP000719766">
    <property type="component" value="Unassembled WGS sequence"/>
</dbReference>
<dbReference type="EMBL" id="JABBWE010000002">
    <property type="protein sequence ID" value="KAG1806361.1"/>
    <property type="molecule type" value="Genomic_DNA"/>
</dbReference>